<evidence type="ECO:0000313" key="2">
    <source>
        <dbReference type="EMBL" id="KKS17589.1"/>
    </source>
</evidence>
<organism evidence="2 3">
    <name type="scientific">candidate division WWE3 bacterium GW2011_GWB1_41_6</name>
    <dbReference type="NCBI Taxonomy" id="1619112"/>
    <lineage>
        <taxon>Bacteria</taxon>
        <taxon>Katanobacteria</taxon>
    </lineage>
</organism>
<evidence type="ECO:0000256" key="1">
    <source>
        <dbReference type="SAM" id="Phobius"/>
    </source>
</evidence>
<accession>A0A0G0WXY0</accession>
<keyword evidence="1" id="KW-1133">Transmembrane helix</keyword>
<comment type="caution">
    <text evidence="2">The sequence shown here is derived from an EMBL/GenBank/DDBJ whole genome shotgun (WGS) entry which is preliminary data.</text>
</comment>
<sequence>MRSIYSPARLVWPLNKIIRILLLSQALILFSAFAISKTAVAQVIDNNTQESTSVIIEEEPLDEPTLDSQLEPPAPAYIPDMQNPQSALGVSPAIIEIILDPGQSTTEIVTVFNITNFPIPVKGLAHNFTVNEKLSLTEDQANIFNASQWIGLEPADFILQPNQEQEIIVTINTPENAEPGGHYATVYFQPLIPAEFISQQNTFLTARVGILTFFIVKGDIREEANIKNLLTKNLHQSGPIIFDVPIINTGNVHIIPTGFVTIKNMAGKETAKLEISKGAVLPGTERILTAQWPKKLLFGKYSAQVAITYSADNRISQSPEITFWVIPWVMIIIIILSLTVVYLLLTIMRTRIVLALKILLGKADPKDVRITRSSRSSKN</sequence>
<reference evidence="2 3" key="1">
    <citation type="journal article" date="2015" name="Nature">
        <title>rRNA introns, odd ribosomes, and small enigmatic genomes across a large radiation of phyla.</title>
        <authorList>
            <person name="Brown C.T."/>
            <person name="Hug L.A."/>
            <person name="Thomas B.C."/>
            <person name="Sharon I."/>
            <person name="Castelle C.J."/>
            <person name="Singh A."/>
            <person name="Wilkins M.J."/>
            <person name="Williams K.H."/>
            <person name="Banfield J.F."/>
        </authorList>
    </citation>
    <scope>NUCLEOTIDE SEQUENCE [LARGE SCALE GENOMIC DNA]</scope>
</reference>
<protein>
    <submittedName>
        <fullName evidence="2">Uncharacterized protein</fullName>
    </submittedName>
</protein>
<dbReference type="Proteomes" id="UP000034163">
    <property type="component" value="Unassembled WGS sequence"/>
</dbReference>
<dbReference type="AlphaFoldDB" id="A0A0G0WXY0"/>
<proteinExistence type="predicted"/>
<keyword evidence="1" id="KW-0812">Transmembrane</keyword>
<dbReference type="EMBL" id="LCBS01000001">
    <property type="protein sequence ID" value="KKS17589.1"/>
    <property type="molecule type" value="Genomic_DNA"/>
</dbReference>
<keyword evidence="1" id="KW-0472">Membrane</keyword>
<evidence type="ECO:0000313" key="3">
    <source>
        <dbReference type="Proteomes" id="UP000034163"/>
    </source>
</evidence>
<gene>
    <name evidence="2" type="ORF">UU72_C0001G0073</name>
</gene>
<feature type="transmembrane region" description="Helical" evidence="1">
    <location>
        <begin position="321"/>
        <end position="345"/>
    </location>
</feature>
<name>A0A0G0WXY0_UNCKA</name>